<evidence type="ECO:0000313" key="2">
    <source>
        <dbReference type="Proteomes" id="UP000002668"/>
    </source>
</evidence>
<dbReference type="EMBL" id="FP929127">
    <property type="protein sequence ID" value="CBX96007.1"/>
    <property type="molecule type" value="Genomic_DNA"/>
</dbReference>
<reference evidence="2" key="1">
    <citation type="journal article" date="2011" name="Nat. Commun.">
        <title>Effector diversification within compartments of the Leptosphaeria maculans genome affected by Repeat-Induced Point mutations.</title>
        <authorList>
            <person name="Rouxel T."/>
            <person name="Grandaubert J."/>
            <person name="Hane J.K."/>
            <person name="Hoede C."/>
            <person name="van de Wouw A.P."/>
            <person name="Couloux A."/>
            <person name="Dominguez V."/>
            <person name="Anthouard V."/>
            <person name="Bally P."/>
            <person name="Bourras S."/>
            <person name="Cozijnsen A.J."/>
            <person name="Ciuffetti L.M."/>
            <person name="Degrave A."/>
            <person name="Dilmaghani A."/>
            <person name="Duret L."/>
            <person name="Fudal I."/>
            <person name="Goodwin S.B."/>
            <person name="Gout L."/>
            <person name="Glaser N."/>
            <person name="Linglin J."/>
            <person name="Kema G.H.J."/>
            <person name="Lapalu N."/>
            <person name="Lawrence C.B."/>
            <person name="May K."/>
            <person name="Meyer M."/>
            <person name="Ollivier B."/>
            <person name="Poulain J."/>
            <person name="Schoch C.L."/>
            <person name="Simon A."/>
            <person name="Spatafora J.W."/>
            <person name="Stachowiak A."/>
            <person name="Turgeon B.G."/>
            <person name="Tyler B.M."/>
            <person name="Vincent D."/>
            <person name="Weissenbach J."/>
            <person name="Amselem J."/>
            <person name="Quesneville H."/>
            <person name="Oliver R.P."/>
            <person name="Wincker P."/>
            <person name="Balesdent M.-H."/>
            <person name="Howlett B.J."/>
        </authorList>
    </citation>
    <scope>NUCLEOTIDE SEQUENCE [LARGE SCALE GENOMIC DNA]</scope>
    <source>
        <strain evidence="2">JN3 / isolate v23.1.3 / race Av1-4-5-6-7-8</strain>
    </source>
</reference>
<gene>
    <name evidence="1" type="ORF">LEMA_P031590.1</name>
</gene>
<evidence type="ECO:0000313" key="1">
    <source>
        <dbReference type="EMBL" id="CBX96007.1"/>
    </source>
</evidence>
<dbReference type="HOGENOM" id="CLU_2223735_0_0_1"/>
<name>E4ZWN1_LEPMJ</name>
<dbReference type="Proteomes" id="UP000002668">
    <property type="component" value="Genome"/>
</dbReference>
<dbReference type="InParanoid" id="E4ZWN1"/>
<organism evidence="2">
    <name type="scientific">Leptosphaeria maculans (strain JN3 / isolate v23.1.3 / race Av1-4-5-6-7-8)</name>
    <name type="common">Blackleg fungus</name>
    <name type="synonym">Phoma lingam</name>
    <dbReference type="NCBI Taxonomy" id="985895"/>
    <lineage>
        <taxon>Eukaryota</taxon>
        <taxon>Fungi</taxon>
        <taxon>Dikarya</taxon>
        <taxon>Ascomycota</taxon>
        <taxon>Pezizomycotina</taxon>
        <taxon>Dothideomycetes</taxon>
        <taxon>Pleosporomycetidae</taxon>
        <taxon>Pleosporales</taxon>
        <taxon>Pleosporineae</taxon>
        <taxon>Leptosphaeriaceae</taxon>
        <taxon>Plenodomus</taxon>
        <taxon>Plenodomus lingam/Leptosphaeria maculans species complex</taxon>
    </lineage>
</organism>
<dbReference type="VEuPathDB" id="FungiDB:LEMA_P031590.1"/>
<keyword evidence="2" id="KW-1185">Reference proteome</keyword>
<accession>E4ZWN1</accession>
<protein>
    <submittedName>
        <fullName evidence="1">Predicted protein</fullName>
    </submittedName>
</protein>
<dbReference type="AlphaFoldDB" id="E4ZWN1"/>
<sequence>MLSSIISVHRIRFALRGCEHESWSAASIAQRYFIGRTCLLTVINHSFQTLLSKETLVESVSVETPVSRVCKGFRAVPKFGNGSDVLVRSDILSTSAYNNTTTSTVI</sequence>
<proteinExistence type="predicted"/>